<keyword evidence="6 8" id="KW-0732">Signal</keyword>
<keyword evidence="3" id="KW-0964">Secreted</keyword>
<dbReference type="PANTHER" id="PTHR34453">
    <property type="entry name" value="DEFENSIN-LIKE (DEFL) FAMILY PROTEIN-RELATED"/>
    <property type="match status" value="1"/>
</dbReference>
<keyword evidence="5" id="KW-0295">Fungicide</keyword>
<evidence type="ECO:0000256" key="7">
    <source>
        <dbReference type="ARBA" id="ARBA00022821"/>
    </source>
</evidence>
<accession>A0A5J9SH93</accession>
<evidence type="ECO:0000256" key="5">
    <source>
        <dbReference type="ARBA" id="ARBA00022577"/>
    </source>
</evidence>
<keyword evidence="10" id="KW-1185">Reference proteome</keyword>
<keyword evidence="7" id="KW-0611">Plant defense</keyword>
<dbReference type="GO" id="GO:0005576">
    <property type="term" value="C:extracellular region"/>
    <property type="evidence" value="ECO:0007669"/>
    <property type="project" value="UniProtKB-SubCell"/>
</dbReference>
<reference evidence="9 10" key="1">
    <citation type="journal article" date="2019" name="Sci. Rep.">
        <title>A high-quality genome of Eragrostis curvula grass provides insights into Poaceae evolution and supports new strategies to enhance forage quality.</title>
        <authorList>
            <person name="Carballo J."/>
            <person name="Santos B.A.C.M."/>
            <person name="Zappacosta D."/>
            <person name="Garbus I."/>
            <person name="Selva J.P."/>
            <person name="Gallo C.A."/>
            <person name="Diaz A."/>
            <person name="Albertini E."/>
            <person name="Caccamo M."/>
            <person name="Echenique V."/>
        </authorList>
    </citation>
    <scope>NUCLEOTIDE SEQUENCE [LARGE SCALE GENOMIC DNA]</scope>
    <source>
        <strain evidence="10">cv. Victoria</strain>
        <tissue evidence="9">Leaf</tissue>
    </source>
</reference>
<dbReference type="OrthoDB" id="1855918at2759"/>
<evidence type="ECO:0000256" key="6">
    <source>
        <dbReference type="ARBA" id="ARBA00022729"/>
    </source>
</evidence>
<evidence type="ECO:0000313" key="10">
    <source>
        <dbReference type="Proteomes" id="UP000324897"/>
    </source>
</evidence>
<evidence type="ECO:0000256" key="2">
    <source>
        <dbReference type="ARBA" id="ARBA00006722"/>
    </source>
</evidence>
<dbReference type="AlphaFoldDB" id="A0A5J9SH93"/>
<protein>
    <recommendedName>
        <fullName evidence="11">Knottin scorpion toxin-like domain-containing protein</fullName>
    </recommendedName>
</protein>
<dbReference type="GO" id="GO:0050832">
    <property type="term" value="P:defense response to fungus"/>
    <property type="evidence" value="ECO:0007669"/>
    <property type="project" value="UniProtKB-KW"/>
</dbReference>
<organism evidence="9 10">
    <name type="scientific">Eragrostis curvula</name>
    <name type="common">weeping love grass</name>
    <dbReference type="NCBI Taxonomy" id="38414"/>
    <lineage>
        <taxon>Eukaryota</taxon>
        <taxon>Viridiplantae</taxon>
        <taxon>Streptophyta</taxon>
        <taxon>Embryophyta</taxon>
        <taxon>Tracheophyta</taxon>
        <taxon>Spermatophyta</taxon>
        <taxon>Magnoliopsida</taxon>
        <taxon>Liliopsida</taxon>
        <taxon>Poales</taxon>
        <taxon>Poaceae</taxon>
        <taxon>PACMAD clade</taxon>
        <taxon>Chloridoideae</taxon>
        <taxon>Eragrostideae</taxon>
        <taxon>Eragrostidinae</taxon>
        <taxon>Eragrostis</taxon>
    </lineage>
</organism>
<comment type="similarity">
    <text evidence="2">Belongs to the DEFL family.</text>
</comment>
<dbReference type="InterPro" id="IPR022618">
    <property type="entry name" value="Defensin-like_20-28"/>
</dbReference>
<evidence type="ECO:0000256" key="1">
    <source>
        <dbReference type="ARBA" id="ARBA00004613"/>
    </source>
</evidence>
<evidence type="ECO:0008006" key="11">
    <source>
        <dbReference type="Google" id="ProtNLM"/>
    </source>
</evidence>
<comment type="caution">
    <text evidence="9">The sequence shown here is derived from an EMBL/GenBank/DDBJ whole genome shotgun (WGS) entry which is preliminary data.</text>
</comment>
<name>A0A5J9SH93_9POAL</name>
<sequence>HKHSSSTTIMARTGAVVALLALALVLVASTTAMASPSCCSDNRIWGVEEPHHTGCSPDQSGSCNEWCQASCRGGECKFRGGQHVCHCYC</sequence>
<dbReference type="Proteomes" id="UP000324897">
    <property type="component" value="Unassembled WGS sequence"/>
</dbReference>
<dbReference type="Gramene" id="TVT98650">
    <property type="protein sequence ID" value="TVT98650"/>
    <property type="gene ID" value="EJB05_56023"/>
</dbReference>
<feature type="non-terminal residue" evidence="9">
    <location>
        <position position="1"/>
    </location>
</feature>
<proteinExistence type="inferred from homology"/>
<feature type="chain" id="PRO_5023940286" description="Knottin scorpion toxin-like domain-containing protein" evidence="8">
    <location>
        <begin position="35"/>
        <end position="89"/>
    </location>
</feature>
<evidence type="ECO:0000313" key="9">
    <source>
        <dbReference type="EMBL" id="TVT98650.1"/>
    </source>
</evidence>
<dbReference type="Pfam" id="PF10868">
    <property type="entry name" value="Defensin_like"/>
    <property type="match status" value="1"/>
</dbReference>
<dbReference type="GO" id="GO:0031640">
    <property type="term" value="P:killing of cells of another organism"/>
    <property type="evidence" value="ECO:0007669"/>
    <property type="project" value="UniProtKB-KW"/>
</dbReference>
<dbReference type="EMBL" id="RWGY01000825">
    <property type="protein sequence ID" value="TVT98650.1"/>
    <property type="molecule type" value="Genomic_DNA"/>
</dbReference>
<evidence type="ECO:0000256" key="4">
    <source>
        <dbReference type="ARBA" id="ARBA00022529"/>
    </source>
</evidence>
<keyword evidence="4" id="KW-0929">Antimicrobial</keyword>
<dbReference type="PANTHER" id="PTHR34453:SF3">
    <property type="entry name" value="DEFENSIN-LIKE (DEFL) FAMILY PROTEIN-RELATED"/>
    <property type="match status" value="1"/>
</dbReference>
<evidence type="ECO:0000256" key="3">
    <source>
        <dbReference type="ARBA" id="ARBA00022525"/>
    </source>
</evidence>
<gene>
    <name evidence="9" type="ORF">EJB05_56023</name>
</gene>
<feature type="signal peptide" evidence="8">
    <location>
        <begin position="1"/>
        <end position="34"/>
    </location>
</feature>
<comment type="subcellular location">
    <subcellularLocation>
        <location evidence="1">Secreted</location>
    </subcellularLocation>
</comment>
<evidence type="ECO:0000256" key="8">
    <source>
        <dbReference type="SAM" id="SignalP"/>
    </source>
</evidence>